<evidence type="ECO:0008006" key="5">
    <source>
        <dbReference type="Google" id="ProtNLM"/>
    </source>
</evidence>
<feature type="region of interest" description="Disordered" evidence="1">
    <location>
        <begin position="101"/>
        <end position="129"/>
    </location>
</feature>
<comment type="caution">
    <text evidence="3">The sequence shown here is derived from an EMBL/GenBank/DDBJ whole genome shotgun (WGS) entry which is preliminary data.</text>
</comment>
<feature type="compositionally biased region" description="Basic and acidic residues" evidence="1">
    <location>
        <begin position="109"/>
        <end position="122"/>
    </location>
</feature>
<dbReference type="Gene3D" id="2.120.10.80">
    <property type="entry name" value="Kelch-type beta propeller"/>
    <property type="match status" value="2"/>
</dbReference>
<gene>
    <name evidence="3" type="ORF">DEM34_16300</name>
</gene>
<dbReference type="RefSeq" id="WP_109679901.1">
    <property type="nucleotide sequence ID" value="NZ_CP086615.1"/>
</dbReference>
<dbReference type="OrthoDB" id="6374704at2"/>
<dbReference type="PROSITE" id="PS51257">
    <property type="entry name" value="PROKAR_LIPOPROTEIN"/>
    <property type="match status" value="1"/>
</dbReference>
<proteinExistence type="predicted"/>
<name>A0A2U2MX91_9GAMM</name>
<dbReference type="AlphaFoldDB" id="A0A2U2MX91"/>
<dbReference type="EMBL" id="QFFI01000034">
    <property type="protein sequence ID" value="PWG61459.1"/>
    <property type="molecule type" value="Genomic_DNA"/>
</dbReference>
<feature type="signal peptide" evidence="2">
    <location>
        <begin position="1"/>
        <end position="25"/>
    </location>
</feature>
<protein>
    <recommendedName>
        <fullName evidence="5">Galactose oxidase</fullName>
    </recommendedName>
</protein>
<feature type="chain" id="PRO_5015600397" description="Galactose oxidase" evidence="2">
    <location>
        <begin position="26"/>
        <end position="380"/>
    </location>
</feature>
<evidence type="ECO:0000256" key="1">
    <source>
        <dbReference type="SAM" id="MobiDB-lite"/>
    </source>
</evidence>
<sequence>MSRAAQCQRRRRRLAAGLASALLLAACSEDPAPSGAFGTAGLESLPPNRWVSLHEARDLGWHRQGHAGAAYDRRRGHLLLFGSDTHGRDWDNTVHRFDPATRRWQRSHPPADPDSYRADGSERAVAGPRGDQPWAMHTYDGVLYDALADALFVASHPLHNPRRQEVSAELAPFAWRHGLETGEWRALPAPTSLFLSASAYDERRETIVVYSNGIWELGPERSQWLQASAESHHNMHHTMAYDSRSGSLAVFGDQRSERAREGVWLYHPGTLPGDAGRWEYRRPGGDECPADQHFPAAYSPDHGVYLLLPDEGGEDAERAVTCVYDPERNRYRRLPEATLPAQGMNFMMVYDRRREVFLLVTGSHAEPTTVWALRLERSAS</sequence>
<dbReference type="Proteomes" id="UP000245474">
    <property type="component" value="Unassembled WGS sequence"/>
</dbReference>
<accession>A0A2U2MX91</accession>
<reference evidence="3 4" key="1">
    <citation type="submission" date="2018-05" db="EMBL/GenBank/DDBJ databases">
        <title>Spiribacter halobius sp. nov., a moderately halophilic bacterium isolated from marine solar saltern.</title>
        <authorList>
            <person name="Zheng W.-S."/>
            <person name="Lu D.-C."/>
            <person name="Du Z.-J."/>
        </authorList>
    </citation>
    <scope>NUCLEOTIDE SEQUENCE [LARGE SCALE GENOMIC DNA]</scope>
    <source>
        <strain evidence="3 4">E85</strain>
    </source>
</reference>
<keyword evidence="2" id="KW-0732">Signal</keyword>
<dbReference type="InterPro" id="IPR015915">
    <property type="entry name" value="Kelch-typ_b-propeller"/>
</dbReference>
<dbReference type="InterPro" id="IPR011043">
    <property type="entry name" value="Gal_Oxase/kelch_b-propeller"/>
</dbReference>
<keyword evidence="4" id="KW-1185">Reference proteome</keyword>
<organism evidence="3 4">
    <name type="scientific">Sediminicurvatus halobius</name>
    <dbReference type="NCBI Taxonomy" id="2182432"/>
    <lineage>
        <taxon>Bacteria</taxon>
        <taxon>Pseudomonadati</taxon>
        <taxon>Pseudomonadota</taxon>
        <taxon>Gammaproteobacteria</taxon>
        <taxon>Chromatiales</taxon>
        <taxon>Ectothiorhodospiraceae</taxon>
        <taxon>Sediminicurvatus</taxon>
    </lineage>
</organism>
<dbReference type="SUPFAM" id="SSF50965">
    <property type="entry name" value="Galactose oxidase, central domain"/>
    <property type="match status" value="1"/>
</dbReference>
<evidence type="ECO:0000313" key="3">
    <source>
        <dbReference type="EMBL" id="PWG61459.1"/>
    </source>
</evidence>
<evidence type="ECO:0000313" key="4">
    <source>
        <dbReference type="Proteomes" id="UP000245474"/>
    </source>
</evidence>
<evidence type="ECO:0000256" key="2">
    <source>
        <dbReference type="SAM" id="SignalP"/>
    </source>
</evidence>